<comment type="catalytic activity">
    <reaction evidence="4 5">
        <text>L-glutaminyl-[peptide chain release factor] + S-adenosyl-L-methionine = N(5)-methyl-L-glutaminyl-[peptide chain release factor] + S-adenosyl-L-homocysteine + H(+)</text>
        <dbReference type="Rhea" id="RHEA:42896"/>
        <dbReference type="Rhea" id="RHEA-COMP:10271"/>
        <dbReference type="Rhea" id="RHEA-COMP:10272"/>
        <dbReference type="ChEBI" id="CHEBI:15378"/>
        <dbReference type="ChEBI" id="CHEBI:30011"/>
        <dbReference type="ChEBI" id="CHEBI:57856"/>
        <dbReference type="ChEBI" id="CHEBI:59789"/>
        <dbReference type="ChEBI" id="CHEBI:61891"/>
        <dbReference type="EC" id="2.1.1.297"/>
    </reaction>
</comment>
<dbReference type="InterPro" id="IPR029063">
    <property type="entry name" value="SAM-dependent_MTases_sf"/>
</dbReference>
<dbReference type="InterPro" id="IPR002052">
    <property type="entry name" value="DNA_methylase_N6_adenine_CS"/>
</dbReference>
<proteinExistence type="inferred from homology"/>
<feature type="binding site" evidence="5">
    <location>
        <position position="153"/>
    </location>
    <ligand>
        <name>S-adenosyl-L-methionine</name>
        <dbReference type="ChEBI" id="CHEBI:59789"/>
    </ligand>
</feature>
<evidence type="ECO:0000256" key="1">
    <source>
        <dbReference type="ARBA" id="ARBA00022603"/>
    </source>
</evidence>
<organism evidence="8 9">
    <name type="scientific">Sinanaerobacter chloroacetimidivorans</name>
    <dbReference type="NCBI Taxonomy" id="2818044"/>
    <lineage>
        <taxon>Bacteria</taxon>
        <taxon>Bacillati</taxon>
        <taxon>Bacillota</taxon>
        <taxon>Clostridia</taxon>
        <taxon>Peptostreptococcales</taxon>
        <taxon>Anaerovoracaceae</taxon>
        <taxon>Sinanaerobacter</taxon>
    </lineage>
</organism>
<dbReference type="PROSITE" id="PS00092">
    <property type="entry name" value="N6_MTASE"/>
    <property type="match status" value="1"/>
</dbReference>
<reference evidence="8" key="1">
    <citation type="submission" date="2021-04" db="EMBL/GenBank/DDBJ databases">
        <title>Sinoanaerobacter chloroacetimidivorans sp. nov., an obligate anaerobic bacterium isolated from anaerobic sludge.</title>
        <authorList>
            <person name="Bao Y."/>
        </authorList>
    </citation>
    <scope>NUCLEOTIDE SEQUENCE</scope>
    <source>
        <strain evidence="8">BAD-6</strain>
    </source>
</reference>
<dbReference type="InterPro" id="IPR019874">
    <property type="entry name" value="RF_methyltr_PrmC"/>
</dbReference>
<dbReference type="Gene3D" id="1.10.8.10">
    <property type="entry name" value="DNA helicase RuvA subunit, C-terminal domain"/>
    <property type="match status" value="1"/>
</dbReference>
<dbReference type="SUPFAM" id="SSF53335">
    <property type="entry name" value="S-adenosyl-L-methionine-dependent methyltransferases"/>
    <property type="match status" value="1"/>
</dbReference>
<dbReference type="Proteomes" id="UP000675664">
    <property type="component" value="Unassembled WGS sequence"/>
</dbReference>
<comment type="function">
    <text evidence="5">Methylates the class 1 translation termination release factors RF1/PrfA and RF2/PrfB on the glutamine residue of the universally conserved GGQ motif.</text>
</comment>
<name>A0A8J7W2A7_9FIRM</name>
<dbReference type="RefSeq" id="WP_227019713.1">
    <property type="nucleotide sequence ID" value="NZ_JAGSND010000014.1"/>
</dbReference>
<dbReference type="EMBL" id="JAGSND010000014">
    <property type="protein sequence ID" value="MBR0599579.1"/>
    <property type="molecule type" value="Genomic_DNA"/>
</dbReference>
<evidence type="ECO:0000256" key="2">
    <source>
        <dbReference type="ARBA" id="ARBA00022679"/>
    </source>
</evidence>
<evidence type="ECO:0000313" key="9">
    <source>
        <dbReference type="Proteomes" id="UP000675664"/>
    </source>
</evidence>
<dbReference type="Pfam" id="PF17827">
    <property type="entry name" value="PrmC_N"/>
    <property type="match status" value="1"/>
</dbReference>
<sequence length="297" mass="32675">MSLIIKELLQIGESALQKAGCMDPKIDAEILLCHMLAFNKTQLFIKSPTLLDEKSCEEYFKLIDIRAGGMPVQYITGVQEFMGIPFKVNENVLIPRQDTETLVEDVIAMLQKGLKNVKKPSGGFQVLDLCCGSGAIGVSLCKHVNNVKVTAADISKKALEVAKENAQRAGVEKRIRFAESDLFGSLRKGLGGSKFHLIVSNPPYIESSVIPTLQREVALHEPMLALDGGEDGLDFYRRIFTDAPSYLKKNGMLFLEMGHNQAAALTALASETGKFEDIRIIKDLAGLDRVFECRLAN</sequence>
<protein>
    <recommendedName>
        <fullName evidence="5">Release factor glutamine methyltransferase</fullName>
        <shortName evidence="5">RF MTase</shortName>
        <ecNumber evidence="5">2.1.1.297</ecNumber>
    </recommendedName>
    <alternativeName>
        <fullName evidence="5">N5-glutamine methyltransferase PrmC</fullName>
    </alternativeName>
    <alternativeName>
        <fullName evidence="5">Protein-(glutamine-N5) MTase PrmC</fullName>
    </alternativeName>
    <alternativeName>
        <fullName evidence="5">Protein-glutamine N-methyltransferase PrmC</fullName>
    </alternativeName>
</protein>
<dbReference type="GO" id="GO:0032259">
    <property type="term" value="P:methylation"/>
    <property type="evidence" value="ECO:0007669"/>
    <property type="project" value="UniProtKB-KW"/>
</dbReference>
<dbReference type="EC" id="2.1.1.297" evidence="5"/>
<dbReference type="Gene3D" id="3.40.50.150">
    <property type="entry name" value="Vaccinia Virus protein VP39"/>
    <property type="match status" value="1"/>
</dbReference>
<comment type="similarity">
    <text evidence="5">Belongs to the protein N5-glutamine methyltransferase family. PrmC subfamily.</text>
</comment>
<evidence type="ECO:0000259" key="6">
    <source>
        <dbReference type="Pfam" id="PF05175"/>
    </source>
</evidence>
<dbReference type="InterPro" id="IPR050320">
    <property type="entry name" value="N5-glutamine_MTase"/>
</dbReference>
<keyword evidence="9" id="KW-1185">Reference proteome</keyword>
<dbReference type="GO" id="GO:0003676">
    <property type="term" value="F:nucleic acid binding"/>
    <property type="evidence" value="ECO:0007669"/>
    <property type="project" value="InterPro"/>
</dbReference>
<feature type="domain" description="Methyltransferase small" evidence="6">
    <location>
        <begin position="124"/>
        <end position="208"/>
    </location>
</feature>
<gene>
    <name evidence="5 8" type="primary">prmC</name>
    <name evidence="8" type="ORF">KCX82_16970</name>
</gene>
<comment type="caution">
    <text evidence="5">Lacks conserved residue(s) required for the propagation of feature annotation.</text>
</comment>
<dbReference type="AlphaFoldDB" id="A0A8J7W2A7"/>
<evidence type="ECO:0000256" key="5">
    <source>
        <dbReference type="HAMAP-Rule" id="MF_02126"/>
    </source>
</evidence>
<dbReference type="Pfam" id="PF05175">
    <property type="entry name" value="MTS"/>
    <property type="match status" value="1"/>
</dbReference>
<keyword evidence="1 5" id="KW-0489">Methyltransferase</keyword>
<evidence type="ECO:0000313" key="8">
    <source>
        <dbReference type="EMBL" id="MBR0599579.1"/>
    </source>
</evidence>
<evidence type="ECO:0000256" key="4">
    <source>
        <dbReference type="ARBA" id="ARBA00048391"/>
    </source>
</evidence>
<feature type="binding site" evidence="5">
    <location>
        <begin position="201"/>
        <end position="204"/>
    </location>
    <ligand>
        <name>substrate</name>
    </ligand>
</feature>
<dbReference type="InterPro" id="IPR040758">
    <property type="entry name" value="PrmC_N"/>
</dbReference>
<dbReference type="InterPro" id="IPR007848">
    <property type="entry name" value="Small_mtfrase_dom"/>
</dbReference>
<evidence type="ECO:0000259" key="7">
    <source>
        <dbReference type="Pfam" id="PF17827"/>
    </source>
</evidence>
<dbReference type="NCBIfam" id="TIGR00536">
    <property type="entry name" value="hemK_fam"/>
    <property type="match status" value="1"/>
</dbReference>
<keyword evidence="2 5" id="KW-0808">Transferase</keyword>
<dbReference type="GO" id="GO:0102559">
    <property type="term" value="F:peptide chain release factor N(5)-glutamine methyltransferase activity"/>
    <property type="evidence" value="ECO:0007669"/>
    <property type="project" value="UniProtKB-EC"/>
</dbReference>
<dbReference type="HAMAP" id="MF_02126">
    <property type="entry name" value="RF_methyltr_PrmC"/>
    <property type="match status" value="1"/>
</dbReference>
<evidence type="ECO:0000256" key="3">
    <source>
        <dbReference type="ARBA" id="ARBA00022691"/>
    </source>
</evidence>
<dbReference type="PANTHER" id="PTHR18895:SF74">
    <property type="entry name" value="MTRF1L RELEASE FACTOR GLUTAMINE METHYLTRANSFERASE"/>
    <property type="match status" value="1"/>
</dbReference>
<comment type="caution">
    <text evidence="8">The sequence shown here is derived from an EMBL/GenBank/DDBJ whole genome shotgun (WGS) entry which is preliminary data.</text>
</comment>
<keyword evidence="3 5" id="KW-0949">S-adenosyl-L-methionine</keyword>
<dbReference type="CDD" id="cd02440">
    <property type="entry name" value="AdoMet_MTases"/>
    <property type="match status" value="1"/>
</dbReference>
<dbReference type="PANTHER" id="PTHR18895">
    <property type="entry name" value="HEMK METHYLTRANSFERASE"/>
    <property type="match status" value="1"/>
</dbReference>
<feature type="domain" description="Release factor glutamine methyltransferase N-terminal" evidence="7">
    <location>
        <begin position="7"/>
        <end position="77"/>
    </location>
</feature>
<accession>A0A8J7W2A7</accession>
<dbReference type="NCBIfam" id="TIGR03534">
    <property type="entry name" value="RF_mod_PrmC"/>
    <property type="match status" value="1"/>
</dbReference>
<feature type="binding site" evidence="5">
    <location>
        <position position="201"/>
    </location>
    <ligand>
        <name>S-adenosyl-L-methionine</name>
        <dbReference type="ChEBI" id="CHEBI:59789"/>
    </ligand>
</feature>
<dbReference type="InterPro" id="IPR004556">
    <property type="entry name" value="HemK-like"/>
</dbReference>
<reference evidence="8" key="2">
    <citation type="submission" date="2021-04" db="EMBL/GenBank/DDBJ databases">
        <authorList>
            <person name="Liu J."/>
        </authorList>
    </citation>
    <scope>NUCLEOTIDE SEQUENCE</scope>
    <source>
        <strain evidence="8">BAD-6</strain>
    </source>
</reference>